<keyword evidence="3" id="KW-1185">Reference proteome</keyword>
<proteinExistence type="predicted"/>
<name>A0A8H6I3B3_9AGAR</name>
<evidence type="ECO:0000313" key="2">
    <source>
        <dbReference type="EMBL" id="KAF6756653.1"/>
    </source>
</evidence>
<keyword evidence="1" id="KW-0812">Transmembrane</keyword>
<comment type="caution">
    <text evidence="2">The sequence shown here is derived from an EMBL/GenBank/DDBJ whole genome shotgun (WGS) entry which is preliminary data.</text>
</comment>
<reference evidence="2 3" key="1">
    <citation type="submission" date="2020-07" db="EMBL/GenBank/DDBJ databases">
        <title>Comparative genomics of pyrophilous fungi reveals a link between fire events and developmental genes.</title>
        <authorList>
            <consortium name="DOE Joint Genome Institute"/>
            <person name="Steindorff A.S."/>
            <person name="Carver A."/>
            <person name="Calhoun S."/>
            <person name="Stillman K."/>
            <person name="Liu H."/>
            <person name="Lipzen A."/>
            <person name="Pangilinan J."/>
            <person name="Labutti K."/>
            <person name="Bruns T.D."/>
            <person name="Grigoriev I.V."/>
        </authorList>
    </citation>
    <scope>NUCLEOTIDE SEQUENCE [LARGE SCALE GENOMIC DNA]</scope>
    <source>
        <strain evidence="2 3">CBS 144469</strain>
    </source>
</reference>
<protein>
    <submittedName>
        <fullName evidence="2">Uncharacterized protein</fullName>
    </submittedName>
</protein>
<dbReference type="Proteomes" id="UP000521943">
    <property type="component" value="Unassembled WGS sequence"/>
</dbReference>
<gene>
    <name evidence="2" type="ORF">DFP72DRAFT_893361</name>
</gene>
<evidence type="ECO:0000256" key="1">
    <source>
        <dbReference type="SAM" id="Phobius"/>
    </source>
</evidence>
<sequence length="79" mass="8454">MLGAGWNRVCSLQSSPRTSFSILVVIGGVFADLAAALGLFRYSSKPTRDIGSETEQRRCVSQLPAVARSRIERVVGLSG</sequence>
<organism evidence="2 3">
    <name type="scientific">Ephemerocybe angulata</name>
    <dbReference type="NCBI Taxonomy" id="980116"/>
    <lineage>
        <taxon>Eukaryota</taxon>
        <taxon>Fungi</taxon>
        <taxon>Dikarya</taxon>
        <taxon>Basidiomycota</taxon>
        <taxon>Agaricomycotina</taxon>
        <taxon>Agaricomycetes</taxon>
        <taxon>Agaricomycetidae</taxon>
        <taxon>Agaricales</taxon>
        <taxon>Agaricineae</taxon>
        <taxon>Psathyrellaceae</taxon>
        <taxon>Ephemerocybe</taxon>
    </lineage>
</organism>
<feature type="transmembrane region" description="Helical" evidence="1">
    <location>
        <begin position="20"/>
        <end position="40"/>
    </location>
</feature>
<evidence type="ECO:0000313" key="3">
    <source>
        <dbReference type="Proteomes" id="UP000521943"/>
    </source>
</evidence>
<dbReference type="EMBL" id="JACGCI010000025">
    <property type="protein sequence ID" value="KAF6756653.1"/>
    <property type="molecule type" value="Genomic_DNA"/>
</dbReference>
<keyword evidence="1" id="KW-0472">Membrane</keyword>
<dbReference type="AlphaFoldDB" id="A0A8H6I3B3"/>
<accession>A0A8H6I3B3</accession>
<keyword evidence="1" id="KW-1133">Transmembrane helix</keyword>